<comment type="caution">
    <text evidence="1">The sequence shown here is derived from an EMBL/GenBank/DDBJ whole genome shotgun (WGS) entry which is preliminary data.</text>
</comment>
<evidence type="ECO:0000313" key="2">
    <source>
        <dbReference type="Proteomes" id="UP001201463"/>
    </source>
</evidence>
<name>A0ABS8XJ54_9BURK</name>
<gene>
    <name evidence="1" type="ORF">LXT12_16530</name>
</gene>
<sequence>MKPLPAPRRLLQLDALFGRRQAWGGPGARREALEPQFEDARLPDDIDGLALQCMGGTQIGRIAAEVALEEGTRRVYPPRGEAQVIEARR</sequence>
<organism evidence="1 2">
    <name type="scientific">Pelomonas caseinilytica</name>
    <dbReference type="NCBI Taxonomy" id="2906763"/>
    <lineage>
        <taxon>Bacteria</taxon>
        <taxon>Pseudomonadati</taxon>
        <taxon>Pseudomonadota</taxon>
        <taxon>Betaproteobacteria</taxon>
        <taxon>Burkholderiales</taxon>
        <taxon>Sphaerotilaceae</taxon>
        <taxon>Roseateles</taxon>
    </lineage>
</organism>
<accession>A0ABS8XJ54</accession>
<dbReference type="Proteomes" id="UP001201463">
    <property type="component" value="Unassembled WGS sequence"/>
</dbReference>
<dbReference type="RefSeq" id="WP_233393380.1">
    <property type="nucleotide sequence ID" value="NZ_JAJTWT010000006.1"/>
</dbReference>
<reference evidence="1 2" key="1">
    <citation type="submission" date="2021-12" db="EMBL/GenBank/DDBJ databases">
        <title>Genome seq of p7.</title>
        <authorList>
            <person name="Seo T."/>
        </authorList>
    </citation>
    <scope>NUCLEOTIDE SEQUENCE [LARGE SCALE GENOMIC DNA]</scope>
    <source>
        <strain evidence="1 2">P7</strain>
    </source>
</reference>
<evidence type="ECO:0000313" key="1">
    <source>
        <dbReference type="EMBL" id="MCE4538861.1"/>
    </source>
</evidence>
<keyword evidence="2" id="KW-1185">Reference proteome</keyword>
<protein>
    <submittedName>
        <fullName evidence="1">Uncharacterized protein</fullName>
    </submittedName>
</protein>
<dbReference type="EMBL" id="JAJTWT010000006">
    <property type="protein sequence ID" value="MCE4538861.1"/>
    <property type="molecule type" value="Genomic_DNA"/>
</dbReference>
<proteinExistence type="predicted"/>